<dbReference type="EMBL" id="JAJA02000001">
    <property type="protein sequence ID" value="KWS03783.1"/>
    <property type="molecule type" value="Genomic_DNA"/>
</dbReference>
<evidence type="ECO:0000313" key="2">
    <source>
        <dbReference type="EMBL" id="KWS03783.1"/>
    </source>
</evidence>
<reference evidence="2 3" key="1">
    <citation type="journal article" date="2014" name="Genome Announc.">
        <title>Draft Genome Sequence of Lysobacter capsici AZ78, a Bacterium Antagonistic to Plant-Pathogenic Oomycetes.</title>
        <authorList>
            <person name="Puopolo G."/>
            <person name="Sonego P."/>
            <person name="Engelen K."/>
            <person name="Pertot I."/>
        </authorList>
    </citation>
    <scope>NUCLEOTIDE SEQUENCE [LARGE SCALE GENOMIC DNA]</scope>
    <source>
        <strain evidence="2 3">AZ78</strain>
    </source>
</reference>
<feature type="region of interest" description="Disordered" evidence="1">
    <location>
        <begin position="1"/>
        <end position="39"/>
    </location>
</feature>
<comment type="caution">
    <text evidence="2">The sequence shown here is derived from an EMBL/GenBank/DDBJ whole genome shotgun (WGS) entry which is preliminary data.</text>
</comment>
<keyword evidence="3" id="KW-1185">Reference proteome</keyword>
<dbReference type="Proteomes" id="UP000023435">
    <property type="component" value="Unassembled WGS sequence"/>
</dbReference>
<organism evidence="2 3">
    <name type="scientific">Lysobacter capsici AZ78</name>
    <dbReference type="NCBI Taxonomy" id="1444315"/>
    <lineage>
        <taxon>Bacteria</taxon>
        <taxon>Pseudomonadati</taxon>
        <taxon>Pseudomonadota</taxon>
        <taxon>Gammaproteobacteria</taxon>
        <taxon>Lysobacterales</taxon>
        <taxon>Lysobacteraceae</taxon>
        <taxon>Lysobacter</taxon>
    </lineage>
</organism>
<proteinExistence type="predicted"/>
<evidence type="ECO:0000313" key="3">
    <source>
        <dbReference type="Proteomes" id="UP000023435"/>
    </source>
</evidence>
<name>A0A120AFZ4_9GAMM</name>
<evidence type="ECO:0000256" key="1">
    <source>
        <dbReference type="SAM" id="MobiDB-lite"/>
    </source>
</evidence>
<sequence>MARGQDRQAYRSAQKPAIRAAMAWIDRSRRRGRRIEQSP</sequence>
<accession>A0A120AFZ4</accession>
<protein>
    <submittedName>
        <fullName evidence="2">Uncharacterized protein</fullName>
    </submittedName>
</protein>
<dbReference type="AlphaFoldDB" id="A0A120AFZ4"/>
<gene>
    <name evidence="2" type="ORF">AZ78_1332</name>
</gene>